<keyword evidence="1" id="KW-0812">Transmembrane</keyword>
<protein>
    <recommendedName>
        <fullName evidence="4">Transmembrane protein 223</fullName>
    </recommendedName>
</protein>
<dbReference type="VEuPathDB" id="VectorBase:GPPI030356"/>
<proteinExistence type="predicted"/>
<evidence type="ECO:0000256" key="1">
    <source>
        <dbReference type="SAM" id="Phobius"/>
    </source>
</evidence>
<keyword evidence="3" id="KW-1185">Reference proteome</keyword>
<keyword evidence="1" id="KW-0472">Membrane</keyword>
<dbReference type="InterPro" id="IPR026100">
    <property type="entry name" value="Tmem223"/>
</dbReference>
<name>A0A1B0BHK5_9MUSC</name>
<evidence type="ECO:0008006" key="4">
    <source>
        <dbReference type="Google" id="ProtNLM"/>
    </source>
</evidence>
<organism evidence="2 3">
    <name type="scientific">Glossina palpalis gambiensis</name>
    <dbReference type="NCBI Taxonomy" id="67801"/>
    <lineage>
        <taxon>Eukaryota</taxon>
        <taxon>Metazoa</taxon>
        <taxon>Ecdysozoa</taxon>
        <taxon>Arthropoda</taxon>
        <taxon>Hexapoda</taxon>
        <taxon>Insecta</taxon>
        <taxon>Pterygota</taxon>
        <taxon>Neoptera</taxon>
        <taxon>Endopterygota</taxon>
        <taxon>Diptera</taxon>
        <taxon>Brachycera</taxon>
        <taxon>Muscomorpha</taxon>
        <taxon>Hippoboscoidea</taxon>
        <taxon>Glossinidae</taxon>
        <taxon>Glossina</taxon>
    </lineage>
</organism>
<dbReference type="EMBL" id="JXJN01014402">
    <property type="status" value="NOT_ANNOTATED_CDS"/>
    <property type="molecule type" value="Genomic_DNA"/>
</dbReference>
<dbReference type="EnsemblMetazoa" id="GPPI030356-RA">
    <property type="protein sequence ID" value="GPPI030356-PA"/>
    <property type="gene ID" value="GPPI030356"/>
</dbReference>
<dbReference type="AlphaFoldDB" id="A0A1B0BHK5"/>
<dbReference type="GO" id="GO:0007399">
    <property type="term" value="P:nervous system development"/>
    <property type="evidence" value="ECO:0007669"/>
    <property type="project" value="TreeGrafter"/>
</dbReference>
<accession>A0A1B0BHK5</accession>
<evidence type="ECO:0000313" key="3">
    <source>
        <dbReference type="Proteomes" id="UP000092460"/>
    </source>
</evidence>
<evidence type="ECO:0000313" key="2">
    <source>
        <dbReference type="EnsemblMetazoa" id="GPPI030356-PA"/>
    </source>
</evidence>
<reference evidence="3" key="1">
    <citation type="submission" date="2015-01" db="EMBL/GenBank/DDBJ databases">
        <authorList>
            <person name="Aksoy S."/>
            <person name="Warren W."/>
            <person name="Wilson R.K."/>
        </authorList>
    </citation>
    <scope>NUCLEOTIDE SEQUENCE [LARGE SCALE GENOMIC DNA]</scope>
    <source>
        <strain evidence="3">IAEA</strain>
    </source>
</reference>
<feature type="transmembrane region" description="Helical" evidence="1">
    <location>
        <begin position="87"/>
        <end position="107"/>
    </location>
</feature>
<dbReference type="Pfam" id="PF06979">
    <property type="entry name" value="TMEM70"/>
    <property type="match status" value="1"/>
</dbReference>
<reference evidence="2" key="2">
    <citation type="submission" date="2020-05" db="UniProtKB">
        <authorList>
            <consortium name="EnsemblMetazoa"/>
        </authorList>
    </citation>
    <scope>IDENTIFICATION</scope>
    <source>
        <strain evidence="2">IAEA</strain>
    </source>
</reference>
<dbReference type="Proteomes" id="UP000092460">
    <property type="component" value="Unassembled WGS sequence"/>
</dbReference>
<sequence length="244" mass="28372">MSYLLNLIVKTAEIRFIPLPKIRGLSIIPALRQFNVVGRSATRLSKPTIPTILKNNQNFCTRVYDVNTNVSKDVVLYKYENPRFYKILNLFGISQFIFWTYLSHFAFTSLKDAPVEQKGYVDLAWYERINLGENKYRNGISIMCFVIGYGLLFTVWMFTLRSVRFLILRKGGKDVALVTYGPFGHNRIMDVPLKNISAQQSRETAAVHLPLKVRNRSLFYVLDMRGEFKNPKLYDYTAGLNRRF</sequence>
<dbReference type="InterPro" id="IPR045325">
    <property type="entry name" value="TMEM70/TMEM186/TMEM223"/>
</dbReference>
<dbReference type="PANTHER" id="PTHR14549">
    <property type="entry name" value="TRANSMEMBRANE PROTEIN 223"/>
    <property type="match status" value="1"/>
</dbReference>
<keyword evidence="1" id="KW-1133">Transmembrane helix</keyword>
<feature type="transmembrane region" description="Helical" evidence="1">
    <location>
        <begin position="140"/>
        <end position="160"/>
    </location>
</feature>
<dbReference type="PANTHER" id="PTHR14549:SF2">
    <property type="entry name" value="TRANSMEMBRANE PROTEIN 223"/>
    <property type="match status" value="1"/>
</dbReference>
<dbReference type="GO" id="GO:0005739">
    <property type="term" value="C:mitochondrion"/>
    <property type="evidence" value="ECO:0007669"/>
    <property type="project" value="TreeGrafter"/>
</dbReference>